<dbReference type="EMBL" id="CP034465">
    <property type="protein sequence ID" value="AZP04544.1"/>
    <property type="molecule type" value="Genomic_DNA"/>
</dbReference>
<evidence type="ECO:0000313" key="3">
    <source>
        <dbReference type="Proteomes" id="UP000273326"/>
    </source>
</evidence>
<dbReference type="InterPro" id="IPR002925">
    <property type="entry name" value="Dienelactn_hydro"/>
</dbReference>
<dbReference type="OrthoDB" id="9796570at2"/>
<dbReference type="Gene3D" id="3.40.50.1820">
    <property type="entry name" value="alpha/beta hydrolase"/>
    <property type="match status" value="1"/>
</dbReference>
<dbReference type="Pfam" id="PF01738">
    <property type="entry name" value="DLH"/>
    <property type="match status" value="1"/>
</dbReference>
<gene>
    <name evidence="2" type="ORF">EJN90_07795</name>
</gene>
<dbReference type="KEGG" id="jeh:EJN90_07795"/>
<dbReference type="RefSeq" id="WP_126110066.1">
    <property type="nucleotide sequence ID" value="NZ_CP034465.1"/>
</dbReference>
<dbReference type="InterPro" id="IPR029058">
    <property type="entry name" value="AB_hydrolase_fold"/>
</dbReference>
<reference evidence="3" key="1">
    <citation type="submission" date="2018-12" db="EMBL/GenBank/DDBJ databases">
        <title>Complete genome sequencing of Jeotgalibaca sp. H21T32.</title>
        <authorList>
            <person name="Bae J.-W."/>
            <person name="Lee S.-Y."/>
        </authorList>
    </citation>
    <scope>NUCLEOTIDE SEQUENCE [LARGE SCALE GENOMIC DNA]</scope>
    <source>
        <strain evidence="3">H21T32</strain>
    </source>
</reference>
<feature type="domain" description="Dienelactone hydrolase" evidence="1">
    <location>
        <begin position="73"/>
        <end position="191"/>
    </location>
</feature>
<protein>
    <submittedName>
        <fullName evidence="2">Alpha/beta hydrolase</fullName>
    </submittedName>
</protein>
<evidence type="ECO:0000313" key="2">
    <source>
        <dbReference type="EMBL" id="AZP04544.1"/>
    </source>
</evidence>
<evidence type="ECO:0000259" key="1">
    <source>
        <dbReference type="Pfam" id="PF01738"/>
    </source>
</evidence>
<dbReference type="AlphaFoldDB" id="A0A3Q9BMN6"/>
<dbReference type="Proteomes" id="UP000273326">
    <property type="component" value="Chromosome"/>
</dbReference>
<keyword evidence="2" id="KW-0378">Hydrolase</keyword>
<accession>A0A3Q9BMN6</accession>
<keyword evidence="3" id="KW-1185">Reference proteome</keyword>
<dbReference type="SUPFAM" id="SSF53474">
    <property type="entry name" value="alpha/beta-Hydrolases"/>
    <property type="match status" value="1"/>
</dbReference>
<name>A0A3Q9BMN6_9LACT</name>
<sequence length="203" mass="23158">MNYHHIFIKGEENQPVFLLLHGTGGNEEDLIPLARMINPKASILSPRGNVSENGMNRFFRRLEMGVLDEVDLEKRTHDLYEFVSEAAYEYNFNRKEVVALGYSNGANIAASMLYFFNDAFKGALLHHPMVPFRNKKMVELNQLPIFIGAGSNDPICLPDETNALINELENKNSDVTTYWGNAGHSLSQEELRHAANWYKKYFS</sequence>
<organism evidence="2 3">
    <name type="scientific">Jeotgalibaca ciconiae</name>
    <dbReference type="NCBI Taxonomy" id="2496265"/>
    <lineage>
        <taxon>Bacteria</taxon>
        <taxon>Bacillati</taxon>
        <taxon>Bacillota</taxon>
        <taxon>Bacilli</taxon>
        <taxon>Lactobacillales</taxon>
        <taxon>Carnobacteriaceae</taxon>
        <taxon>Jeotgalibaca</taxon>
    </lineage>
</organism>
<dbReference type="GO" id="GO:0016787">
    <property type="term" value="F:hydrolase activity"/>
    <property type="evidence" value="ECO:0007669"/>
    <property type="project" value="UniProtKB-KW"/>
</dbReference>
<proteinExistence type="predicted"/>